<name>A0ABR8ZGX8_9FLAO</name>
<accession>A0ABR8ZGX8</accession>
<gene>
    <name evidence="4" type="ORF">IC610_19300</name>
</gene>
<evidence type="ECO:0000259" key="3">
    <source>
        <dbReference type="Pfam" id="PF00326"/>
    </source>
</evidence>
<dbReference type="PANTHER" id="PTHR42776:SF27">
    <property type="entry name" value="DIPEPTIDYL PEPTIDASE FAMILY MEMBER 6"/>
    <property type="match status" value="1"/>
</dbReference>
<feature type="chain" id="PRO_5046501270" evidence="2">
    <location>
        <begin position="20"/>
        <end position="832"/>
    </location>
</feature>
<keyword evidence="5" id="KW-1185">Reference proteome</keyword>
<proteinExistence type="predicted"/>
<dbReference type="SUPFAM" id="SSF53474">
    <property type="entry name" value="alpha/beta-Hydrolases"/>
    <property type="match status" value="1"/>
</dbReference>
<evidence type="ECO:0000313" key="5">
    <source>
        <dbReference type="Proteomes" id="UP000637299"/>
    </source>
</evidence>
<dbReference type="RefSeq" id="WP_191738421.1">
    <property type="nucleotide sequence ID" value="NZ_JACYFS010000011.1"/>
</dbReference>
<feature type="signal peptide" evidence="2">
    <location>
        <begin position="1"/>
        <end position="19"/>
    </location>
</feature>
<organism evidence="4 5">
    <name type="scientific">Chryseobacterium caseinilyticum</name>
    <dbReference type="NCBI Taxonomy" id="2771428"/>
    <lineage>
        <taxon>Bacteria</taxon>
        <taxon>Pseudomonadati</taxon>
        <taxon>Bacteroidota</taxon>
        <taxon>Flavobacteriia</taxon>
        <taxon>Flavobacteriales</taxon>
        <taxon>Weeksellaceae</taxon>
        <taxon>Chryseobacterium group</taxon>
        <taxon>Chryseobacterium</taxon>
    </lineage>
</organism>
<keyword evidence="1" id="KW-0378">Hydrolase</keyword>
<dbReference type="InterPro" id="IPR001375">
    <property type="entry name" value="Peptidase_S9_cat"/>
</dbReference>
<comment type="caution">
    <text evidence="4">The sequence shown here is derived from an EMBL/GenBank/DDBJ whole genome shotgun (WGS) entry which is preliminary data.</text>
</comment>
<sequence>MKTFFKTLALLFFSNLFSAQQTKDDSLRLWASKFSDVKSLMVTEDGKHAAVNLYYPDNGDTTFVFSEDRRNPVDTVLNINTKKAFIGNRHFFGCGEGRAVFLDMATRHKIFYKEVKAGNAIQNQKQYYILGKNKELTIYNLSGRPLHMESKVESVTGDEKRLFFVRRVSEGNNRSELLEWNGRSIISRSNTGNTIDKIEITKSGKFLSVREKTSAGAMTCTVLNIKDGKLFTPRIFQPLRTDGLKLTEIGNGESFLIVSESEAGFSEPEMVEVWYANDTDLRFKNTGKIKYRYWHWFPGKGIETELPTDLFQVYAPLRNSRYFLAFSIGETNDYINSAPFYNICLYDSLEKTAKLIFPGSSEVTASEDGNAAVSYSWKDRVWKVYNLNTMSTAEIKDNGYKNPAFTSDGKQLIFSGKTDLYSYDLKLDVMTRLGISASEEVTVLNKKIQPGFAHFKTKFNNITADLSKPLLLQLYKPETGETSVVKFSKGQTSVLLPRTANKIREVLVPAGQNQSKLYTVQENHNTPPGIYLSEKKNGIRRLLYQTNGSDKKTAQLKLETLSYRNKAGTPLKAVLSYPVNFDASKKYPVIVRIYQRQSNAASVYITGEVRQDGFNKRLLLQKGYFIYQPDVVFDDRGTGISSLDCVHSAIDALKEFPFINQDKIGLTGHSMGGYETNFIATQSRRFAAYLSGASVGDIMQSYFSYNRLFRIAYYARFEDGQFEMNRPYVGHEELYFRNNPINYVQNVTSPVLLWSGRKDGNVLPEQTEAFYMGLLRNRKKVIALFYRDQEHTLGYNTPEAFDLNRRTVEWWDYFLKDKKNVDWIDREMKEGR</sequence>
<dbReference type="EMBL" id="JACYFS010000011">
    <property type="protein sequence ID" value="MBD8084560.1"/>
    <property type="molecule type" value="Genomic_DNA"/>
</dbReference>
<dbReference type="Gene3D" id="3.40.50.1820">
    <property type="entry name" value="alpha/beta hydrolase"/>
    <property type="match status" value="1"/>
</dbReference>
<dbReference type="Proteomes" id="UP000637299">
    <property type="component" value="Unassembled WGS sequence"/>
</dbReference>
<reference evidence="4 5" key="1">
    <citation type="submission" date="2020-09" db="EMBL/GenBank/DDBJ databases">
        <title>Genome seq and assembly of Chryseobacterium sp.</title>
        <authorList>
            <person name="Chhetri G."/>
        </authorList>
    </citation>
    <scope>NUCLEOTIDE SEQUENCE [LARGE SCALE GENOMIC DNA]</scope>
    <source>
        <strain evidence="4 5">GCR10</strain>
    </source>
</reference>
<feature type="domain" description="Peptidase S9 prolyl oligopeptidase catalytic" evidence="3">
    <location>
        <begin position="648"/>
        <end position="816"/>
    </location>
</feature>
<protein>
    <submittedName>
        <fullName evidence="4">Prolyl oligopeptidase family serine peptidase</fullName>
    </submittedName>
</protein>
<evidence type="ECO:0000256" key="1">
    <source>
        <dbReference type="ARBA" id="ARBA00022801"/>
    </source>
</evidence>
<dbReference type="InterPro" id="IPR029058">
    <property type="entry name" value="AB_hydrolase_fold"/>
</dbReference>
<evidence type="ECO:0000256" key="2">
    <source>
        <dbReference type="SAM" id="SignalP"/>
    </source>
</evidence>
<keyword evidence="2" id="KW-0732">Signal</keyword>
<evidence type="ECO:0000313" key="4">
    <source>
        <dbReference type="EMBL" id="MBD8084560.1"/>
    </source>
</evidence>
<dbReference type="PANTHER" id="PTHR42776">
    <property type="entry name" value="SERINE PEPTIDASE S9 FAMILY MEMBER"/>
    <property type="match status" value="1"/>
</dbReference>
<dbReference type="SUPFAM" id="SSF82171">
    <property type="entry name" value="DPP6 N-terminal domain-like"/>
    <property type="match status" value="1"/>
</dbReference>
<dbReference type="Pfam" id="PF00326">
    <property type="entry name" value="Peptidase_S9"/>
    <property type="match status" value="1"/>
</dbReference>